<gene>
    <name evidence="1" type="ORF">FHX68_2307</name>
</gene>
<evidence type="ECO:0000313" key="2">
    <source>
        <dbReference type="Proteomes" id="UP000319804"/>
    </source>
</evidence>
<dbReference type="Proteomes" id="UP000319804">
    <property type="component" value="Unassembled WGS sequence"/>
</dbReference>
<comment type="caution">
    <text evidence="1">The sequence shown here is derived from an EMBL/GenBank/DDBJ whole genome shotgun (WGS) entry which is preliminary data.</text>
</comment>
<reference evidence="1 2" key="1">
    <citation type="submission" date="2019-06" db="EMBL/GenBank/DDBJ databases">
        <title>Sequencing the genomes of 1000 actinobacteria strains.</title>
        <authorList>
            <person name="Klenk H.-P."/>
        </authorList>
    </citation>
    <scope>NUCLEOTIDE SEQUENCE [LARGE SCALE GENOMIC DNA]</scope>
    <source>
        <strain evidence="1 2">DSM 20427</strain>
    </source>
</reference>
<name>A0A543KT69_9MICO</name>
<protein>
    <submittedName>
        <fullName evidence="1">Uncharacterized protein</fullName>
    </submittedName>
</protein>
<accession>A0A543KT69</accession>
<dbReference type="EMBL" id="VFPS01000003">
    <property type="protein sequence ID" value="TQM98263.1"/>
    <property type="molecule type" value="Genomic_DNA"/>
</dbReference>
<keyword evidence="2" id="KW-1185">Reference proteome</keyword>
<sequence length="229" mass="25522">MTHRARSTENLDRVFEIMIDNDNEQLLAYPFSLYSLIRTAVEAAATSMWLIKSSKKSDRVLRALQLAYRNAQEALRFAELIKGRGGAAPVRNGTEKTIERLNQLKDTVGPLRQLDLGPPPSYTAILTAVSPKSRGRTRSGYEVSSPLVVWKASSAFLHGSEQVMRALSDVRQMNEFTDGVASFEITPSIQMLAVSIRTCVELIAQLDERYEFLATHDYAGRLVSNGARE</sequence>
<organism evidence="1 2">
    <name type="scientific">Microbacterium lacticum</name>
    <dbReference type="NCBI Taxonomy" id="33885"/>
    <lineage>
        <taxon>Bacteria</taxon>
        <taxon>Bacillati</taxon>
        <taxon>Actinomycetota</taxon>
        <taxon>Actinomycetes</taxon>
        <taxon>Micrococcales</taxon>
        <taxon>Microbacteriaceae</taxon>
        <taxon>Microbacterium</taxon>
    </lineage>
</organism>
<evidence type="ECO:0000313" key="1">
    <source>
        <dbReference type="EMBL" id="TQM98263.1"/>
    </source>
</evidence>
<proteinExistence type="predicted"/>
<dbReference type="AlphaFoldDB" id="A0A543KT69"/>